<name>Q7WRH6_PSESY</name>
<proteinExistence type="predicted"/>
<evidence type="ECO:0008006" key="4">
    <source>
        <dbReference type="Google" id="ProtNLM"/>
    </source>
</evidence>
<accession>Q7WRH6</accession>
<dbReference type="EMBL" id="AY147019">
    <property type="protein sequence ID" value="AAN85149.1"/>
    <property type="molecule type" value="Genomic_DNA"/>
</dbReference>
<evidence type="ECO:0000313" key="2">
    <source>
        <dbReference type="EMBL" id="AAN85155.1"/>
    </source>
</evidence>
<dbReference type="EMBL" id="AY147020">
    <property type="protein sequence ID" value="AAN85155.1"/>
    <property type="molecule type" value="Genomic_DNA"/>
</dbReference>
<dbReference type="Gene3D" id="3.30.1460.10">
    <property type="match status" value="1"/>
</dbReference>
<evidence type="ECO:0000313" key="3">
    <source>
        <dbReference type="EMBL" id="AAN85185.1"/>
    </source>
</evidence>
<dbReference type="GO" id="GO:0030254">
    <property type="term" value="P:protein secretion by the type III secretion system"/>
    <property type="evidence" value="ECO:0007669"/>
    <property type="project" value="InterPro"/>
</dbReference>
<sequence length="175" mass="19462">MQWSRAAALSSILFRECVVLQTSMINTPPGEVIYRPRPFVQCSGHRGVLMTDRLYKTVLADLSTSLTMQPLMFDDTGACDVLVDEEIALKVVVDPVFQRLLLIGLMDISPDLPLQRLLSGALNPLFNDGPGLGWHAGSELYIGFKAIPRENVSVVTLKQAIAELVEWIKTWRDAH</sequence>
<evidence type="ECO:0000313" key="1">
    <source>
        <dbReference type="EMBL" id="AAN85149.1"/>
    </source>
</evidence>
<dbReference type="InterPro" id="IPR010261">
    <property type="entry name" value="Tir_chaperone"/>
</dbReference>
<protein>
    <recommendedName>
        <fullName evidence="4">Type III chaperone protein SchA</fullName>
    </recommendedName>
</protein>
<dbReference type="SUPFAM" id="SSF69635">
    <property type="entry name" value="Type III secretory system chaperone-like"/>
    <property type="match status" value="1"/>
</dbReference>
<dbReference type="EMBL" id="AY147027">
    <property type="protein sequence ID" value="AAN85185.1"/>
    <property type="molecule type" value="Genomic_DNA"/>
</dbReference>
<reference evidence="1" key="1">
    <citation type="journal article" date="2003" name="Mol. Plant Microbe Interact.">
        <title>Novel exchangeable effector loci associated with the Pseudomonas syringae hrp pathogenicity island: evidence for integron-like assembly from transposed gene cassettes.</title>
        <authorList>
            <person name="Charity J.C."/>
            <person name="Pak K."/>
            <person name="Delwiche C.F."/>
            <person name="Hutcheson S.W."/>
        </authorList>
    </citation>
    <scope>NUCLEOTIDE SEQUENCE</scope>
    <source>
        <strain evidence="1">5D4198</strain>
        <strain evidence="2">B-301D</strain>
        <strain evidence="3">PDDCC 3907</strain>
    </source>
</reference>
<organism evidence="1">
    <name type="scientific">Pseudomonas syringae pv. syringae</name>
    <dbReference type="NCBI Taxonomy" id="321"/>
    <lineage>
        <taxon>Bacteria</taxon>
        <taxon>Pseudomonadati</taxon>
        <taxon>Pseudomonadota</taxon>
        <taxon>Gammaproteobacteria</taxon>
        <taxon>Pseudomonadales</taxon>
        <taxon>Pseudomonadaceae</taxon>
        <taxon>Pseudomonas</taxon>
        <taxon>Pseudomonas syringae</taxon>
    </lineage>
</organism>
<dbReference type="AlphaFoldDB" id="Q7WRH6"/>
<dbReference type="CDD" id="cd17019">
    <property type="entry name" value="T3SC_IA_ShcA-like"/>
    <property type="match status" value="1"/>
</dbReference>
<dbReference type="Pfam" id="PF05932">
    <property type="entry name" value="CesT"/>
    <property type="match status" value="1"/>
</dbReference>